<evidence type="ECO:0000256" key="1">
    <source>
        <dbReference type="ARBA" id="ARBA00022574"/>
    </source>
</evidence>
<protein>
    <submittedName>
        <fullName evidence="2">Uncharacterized protein</fullName>
    </submittedName>
</protein>
<dbReference type="InterPro" id="IPR051944">
    <property type="entry name" value="BEACH_domain_protein"/>
</dbReference>
<dbReference type="PANTHER" id="PTHR46108:SF4">
    <property type="entry name" value="BLUE CHEESE"/>
    <property type="match status" value="1"/>
</dbReference>
<keyword evidence="1" id="KW-0853">WD repeat</keyword>
<accession>A0ABQ5I5Z3</accession>
<evidence type="ECO:0000313" key="2">
    <source>
        <dbReference type="EMBL" id="GJT95114.1"/>
    </source>
</evidence>
<proteinExistence type="predicted"/>
<name>A0ABQ5I5Z3_9ASTR</name>
<organism evidence="2 3">
    <name type="scientific">Tanacetum coccineum</name>
    <dbReference type="NCBI Taxonomy" id="301880"/>
    <lineage>
        <taxon>Eukaryota</taxon>
        <taxon>Viridiplantae</taxon>
        <taxon>Streptophyta</taxon>
        <taxon>Embryophyta</taxon>
        <taxon>Tracheophyta</taxon>
        <taxon>Spermatophyta</taxon>
        <taxon>Magnoliopsida</taxon>
        <taxon>eudicotyledons</taxon>
        <taxon>Gunneridae</taxon>
        <taxon>Pentapetalae</taxon>
        <taxon>asterids</taxon>
        <taxon>campanulids</taxon>
        <taxon>Asterales</taxon>
        <taxon>Asteraceae</taxon>
        <taxon>Asteroideae</taxon>
        <taxon>Anthemideae</taxon>
        <taxon>Anthemidinae</taxon>
        <taxon>Tanacetum</taxon>
    </lineage>
</organism>
<gene>
    <name evidence="2" type="ORF">Tco_1090632</name>
</gene>
<dbReference type="EMBL" id="BQNB010020357">
    <property type="protein sequence ID" value="GJT95114.1"/>
    <property type="molecule type" value="Genomic_DNA"/>
</dbReference>
<dbReference type="Proteomes" id="UP001151760">
    <property type="component" value="Unassembled WGS sequence"/>
</dbReference>
<reference evidence="2" key="2">
    <citation type="submission" date="2022-01" db="EMBL/GenBank/DDBJ databases">
        <authorList>
            <person name="Yamashiro T."/>
            <person name="Shiraishi A."/>
            <person name="Satake H."/>
            <person name="Nakayama K."/>
        </authorList>
    </citation>
    <scope>NUCLEOTIDE SEQUENCE</scope>
</reference>
<reference evidence="2" key="1">
    <citation type="journal article" date="2022" name="Int. J. Mol. Sci.">
        <title>Draft Genome of Tanacetum Coccineum: Genomic Comparison of Closely Related Tanacetum-Family Plants.</title>
        <authorList>
            <person name="Yamashiro T."/>
            <person name="Shiraishi A."/>
            <person name="Nakayama K."/>
            <person name="Satake H."/>
        </authorList>
    </citation>
    <scope>NUCLEOTIDE SEQUENCE</scope>
</reference>
<keyword evidence="3" id="KW-1185">Reference proteome</keyword>
<sequence length="155" mass="16949">MLDFHALMPNDGNNFELRFSELLDSVFAMAKMTFDRLSIYTQGGGGLVTELVDGSTEITGDLQGEALMHKTYAARFMGGEALAPAATASVLRFMVDLAKMCPPFSAVCRRSKVFESCVDLYFSCVRAAHAVKMAKELSVKVEDKNRNDVDDTSSS</sequence>
<evidence type="ECO:0000313" key="3">
    <source>
        <dbReference type="Proteomes" id="UP001151760"/>
    </source>
</evidence>
<comment type="caution">
    <text evidence="2">The sequence shown here is derived from an EMBL/GenBank/DDBJ whole genome shotgun (WGS) entry which is preliminary data.</text>
</comment>
<dbReference type="PANTHER" id="PTHR46108">
    <property type="entry name" value="BLUE CHEESE"/>
    <property type="match status" value="1"/>
</dbReference>